<evidence type="ECO:0000313" key="3">
    <source>
        <dbReference type="EMBL" id="CAK9017250.1"/>
    </source>
</evidence>
<evidence type="ECO:0000256" key="1">
    <source>
        <dbReference type="SAM" id="MobiDB-lite"/>
    </source>
</evidence>
<dbReference type="Proteomes" id="UP001642464">
    <property type="component" value="Unassembled WGS sequence"/>
</dbReference>
<evidence type="ECO:0000256" key="2">
    <source>
        <dbReference type="SAM" id="SignalP"/>
    </source>
</evidence>
<gene>
    <name evidence="3" type="ORF">SCF082_LOCUS13552</name>
</gene>
<feature type="compositionally biased region" description="Acidic residues" evidence="1">
    <location>
        <begin position="54"/>
        <end position="64"/>
    </location>
</feature>
<feature type="region of interest" description="Disordered" evidence="1">
    <location>
        <begin position="54"/>
        <end position="79"/>
    </location>
</feature>
<accession>A0ABP0JS24</accession>
<feature type="chain" id="PRO_5046415324" evidence="2">
    <location>
        <begin position="33"/>
        <end position="721"/>
    </location>
</feature>
<keyword evidence="4" id="KW-1185">Reference proteome</keyword>
<feature type="compositionally biased region" description="Polar residues" evidence="1">
    <location>
        <begin position="68"/>
        <end position="79"/>
    </location>
</feature>
<keyword evidence="2" id="KW-0732">Signal</keyword>
<name>A0ABP0JS24_9DINO</name>
<evidence type="ECO:0000313" key="4">
    <source>
        <dbReference type="Proteomes" id="UP001642464"/>
    </source>
</evidence>
<protein>
    <submittedName>
        <fullName evidence="3">Uncharacterized protein</fullName>
    </submittedName>
</protein>
<sequence>MVVATRRSYCFLLFLCLFVPFAVLPLWQSTQSTKGTVELVLHAKHVADVVDESSDLDMAEGGEEQENRTTPLSKTGEDFSSVTQSKMRFLLWTHDFDRRADTSFMLTFGAELMALGHRVTLESPVEGPVLDQLDPSYDFSVRVNPRLHKLLSGERNSVWDAIGGTVWDESGDERPQFIVFFSGTWAPFFLQLAHEDPDVRLVWYFYDFPTCNTPKELLKQQIGDAMANAHRVVFASLAEKRNWAAHDRGHFMLFPPFAPVVGDEQIGISRKDILHQHSLKANVFMVTVFSDSCPRGHGRREDFICRDIVEELKSKFGSWFLVIFGEWSGANCKGALHLSNRREFERHMAVADLHVSLTSTAFATDVSLAKSFGVPVLMGNDEDGMTPATSEPRQEGHESAKPLQRSLAKILSLSNRERSAMGAKGRLAMQAFLAETRPARMSGLLARLRRPKAASASPGPKIGIFIQLFDMHPWKEVKKCVQTVLEAAVPGTVDLIVTATMRHQYIHLILPVIRQSAPASLQFDILSYAEDRGADNGVFLQQLLLAKDLLTDNDIILKLHCSGGRHQDQVRNLSISDLCGSIDSVRAIIDQFKDPVLGMVGPTNLTWSNNELTSHVAFNLTQGAFDSKSVQRMKEVWSLMSEQRFPPRTVWNIVFGSFYWVRANLPVWEEDLVPWAPVILDACKSRKKCLAIARGLERLLPTLVATTHKVVAVPVSKSWPT</sequence>
<feature type="region of interest" description="Disordered" evidence="1">
    <location>
        <begin position="380"/>
        <end position="402"/>
    </location>
</feature>
<proteinExistence type="predicted"/>
<comment type="caution">
    <text evidence="3">The sequence shown here is derived from an EMBL/GenBank/DDBJ whole genome shotgun (WGS) entry which is preliminary data.</text>
</comment>
<organism evidence="3 4">
    <name type="scientific">Durusdinium trenchii</name>
    <dbReference type="NCBI Taxonomy" id="1381693"/>
    <lineage>
        <taxon>Eukaryota</taxon>
        <taxon>Sar</taxon>
        <taxon>Alveolata</taxon>
        <taxon>Dinophyceae</taxon>
        <taxon>Suessiales</taxon>
        <taxon>Symbiodiniaceae</taxon>
        <taxon>Durusdinium</taxon>
    </lineage>
</organism>
<reference evidence="3 4" key="1">
    <citation type="submission" date="2024-02" db="EMBL/GenBank/DDBJ databases">
        <authorList>
            <person name="Chen Y."/>
            <person name="Shah S."/>
            <person name="Dougan E. K."/>
            <person name="Thang M."/>
            <person name="Chan C."/>
        </authorList>
    </citation>
    <scope>NUCLEOTIDE SEQUENCE [LARGE SCALE GENOMIC DNA]</scope>
</reference>
<feature type="signal peptide" evidence="2">
    <location>
        <begin position="1"/>
        <end position="32"/>
    </location>
</feature>
<dbReference type="EMBL" id="CAXAMM010008413">
    <property type="protein sequence ID" value="CAK9017250.1"/>
    <property type="molecule type" value="Genomic_DNA"/>
</dbReference>